<evidence type="ECO:0000313" key="3">
    <source>
        <dbReference type="EMBL" id="TMV09533.1"/>
    </source>
</evidence>
<evidence type="ECO:0000256" key="1">
    <source>
        <dbReference type="ARBA" id="ARBA00022729"/>
    </source>
</evidence>
<dbReference type="Pfam" id="PF13517">
    <property type="entry name" value="FG-GAP_3"/>
    <property type="match status" value="1"/>
</dbReference>
<evidence type="ECO:0000313" key="4">
    <source>
        <dbReference type="Proteomes" id="UP001193035"/>
    </source>
</evidence>
<protein>
    <submittedName>
        <fullName evidence="3">VCBS repeat-containing protein</fullName>
    </submittedName>
</protein>
<keyword evidence="4" id="KW-1185">Reference proteome</keyword>
<dbReference type="RefSeq" id="WP_138839592.1">
    <property type="nucleotide sequence ID" value="NZ_VCPD01000001.1"/>
</dbReference>
<keyword evidence="1 2" id="KW-0732">Signal</keyword>
<dbReference type="Proteomes" id="UP001193035">
    <property type="component" value="Unassembled WGS sequence"/>
</dbReference>
<organism evidence="3 4">
    <name type="scientific">Ruegeria sediminis</name>
    <dbReference type="NCBI Taxonomy" id="2583820"/>
    <lineage>
        <taxon>Bacteria</taxon>
        <taxon>Pseudomonadati</taxon>
        <taxon>Pseudomonadota</taxon>
        <taxon>Alphaproteobacteria</taxon>
        <taxon>Rhodobacterales</taxon>
        <taxon>Roseobacteraceae</taxon>
        <taxon>Ruegeria</taxon>
    </lineage>
</organism>
<feature type="signal peptide" evidence="2">
    <location>
        <begin position="1"/>
        <end position="30"/>
    </location>
</feature>
<comment type="caution">
    <text evidence="3">The sequence shown here is derived from an EMBL/GenBank/DDBJ whole genome shotgun (WGS) entry which is preliminary data.</text>
</comment>
<name>A0ABY2X365_9RHOB</name>
<sequence length="241" mass="26145">MPRRLRQGLVRSARAAFCLWLAGAGPAAWADTIASARFTEPTARYAHGVLGDDLEWGALELTLSDGRTVTHTLPETRVFEDLAPRLADLDGDGRPEAIVVESDARTGASLAIYTARGKLTATPHIGTRFRWLAPAGWADLDGDGYTDIAYVDRPHLAKTLRIWRFRDGALTEIDSLPGLTNHRIGEDFISGGLRDCGAGPELILASADWRSIVSVRHDGGWIRRDLGPFTTAGMARALACE</sequence>
<proteinExistence type="predicted"/>
<dbReference type="EMBL" id="VCPD01000001">
    <property type="protein sequence ID" value="TMV09533.1"/>
    <property type="molecule type" value="Genomic_DNA"/>
</dbReference>
<reference evidence="3 4" key="1">
    <citation type="submission" date="2019-05" db="EMBL/GenBank/DDBJ databases">
        <title>Ruegeria sp. nov., isolated from tidal flat.</title>
        <authorList>
            <person name="Kim W."/>
        </authorList>
    </citation>
    <scope>NUCLEOTIDE SEQUENCE [LARGE SCALE GENOMIC DNA]</scope>
    <source>
        <strain evidence="3 4">CAU 1488</strain>
    </source>
</reference>
<gene>
    <name evidence="3" type="ORF">FGK63_00220</name>
</gene>
<dbReference type="InterPro" id="IPR013517">
    <property type="entry name" value="FG-GAP"/>
</dbReference>
<evidence type="ECO:0000256" key="2">
    <source>
        <dbReference type="SAM" id="SignalP"/>
    </source>
</evidence>
<accession>A0ABY2X365</accession>
<dbReference type="SUPFAM" id="SSF69318">
    <property type="entry name" value="Integrin alpha N-terminal domain"/>
    <property type="match status" value="1"/>
</dbReference>
<dbReference type="Gene3D" id="2.130.10.130">
    <property type="entry name" value="Integrin alpha, N-terminal"/>
    <property type="match status" value="1"/>
</dbReference>
<dbReference type="InterPro" id="IPR028994">
    <property type="entry name" value="Integrin_alpha_N"/>
</dbReference>
<feature type="chain" id="PRO_5045267160" evidence="2">
    <location>
        <begin position="31"/>
        <end position="241"/>
    </location>
</feature>